<comment type="caution">
    <text evidence="2">The sequence shown here is derived from an EMBL/GenBank/DDBJ whole genome shotgun (WGS) entry which is preliminary data.</text>
</comment>
<dbReference type="Pfam" id="PF18701">
    <property type="entry name" value="DUF5641"/>
    <property type="match status" value="1"/>
</dbReference>
<accession>A0A0V0YJ44</accession>
<name>A0A0V0YJ44_TRIPS</name>
<sequence>MNAKPVETKKSSSNLPSAKLPTWSIPKFTDKLLRFPSFWEQFNAGLGSAWRCDEIHIPIYRTADCKRSHNSKNVISTGLLRLLTLQGYKPDCSQRLFVTKNVADSLRLNGYSECGITPNSQAKQIYCDVYCVSRLCDTQEENPPVIWEHVKDLNFADDFPRDRCEFDVLIRMDYYYHFIEDDGRTVDDGCLVIVKSTLGWILWSQDSRTSCTDTVKLESIIIMDQPVVESPIERIVTINRERLSSHKTRDWELRRSRREDMVPFSPRSTQNGQEIISRTYIIYMDRQMEIISRAEARYKATALTVSVIKENKRLDPSRFSKFERLVRITAFGFRFLRNLKLPRHEENCAELSETSCPPTIGAPSSDAAYKKSSRTVAAFRKGTDYAIISARAYEPIMNDLPTDRIRYLALIQSDNFEIFKQADRELQDLFDENHCIGYREYTVRRRRATDSVLPNRSTCKQPTCDFIVDDPGDPNPLTPFHFLIGRGFRNVYKIYDGEDDDLTYPEPQSQMNCPDAGDDEYIVNLSQRKKWTTNEQEPRIRGIVLVAEDGVPTHKWPMAGLAKVYPGGDGVIRTVRVKKLKGTYNRPARFHELAVDSDGLRPSQGVYVTDNKN</sequence>
<evidence type="ECO:0000313" key="2">
    <source>
        <dbReference type="EMBL" id="KRY00357.1"/>
    </source>
</evidence>
<proteinExistence type="predicted"/>
<protein>
    <recommendedName>
        <fullName evidence="1">DUF5641 domain-containing protein</fullName>
    </recommendedName>
</protein>
<gene>
    <name evidence="2" type="ORF">T4E_8243</name>
</gene>
<feature type="domain" description="DUF5641" evidence="1">
    <location>
        <begin position="519"/>
        <end position="588"/>
    </location>
</feature>
<evidence type="ECO:0000313" key="3">
    <source>
        <dbReference type="Proteomes" id="UP000054815"/>
    </source>
</evidence>
<reference evidence="2 3" key="1">
    <citation type="submission" date="2015-01" db="EMBL/GenBank/DDBJ databases">
        <title>Evolution of Trichinella species and genotypes.</title>
        <authorList>
            <person name="Korhonen P.K."/>
            <person name="Edoardo P."/>
            <person name="Giuseppe L.R."/>
            <person name="Gasser R.B."/>
        </authorList>
    </citation>
    <scope>NUCLEOTIDE SEQUENCE [LARGE SCALE GENOMIC DNA]</scope>
    <source>
        <strain evidence="2">ISS141</strain>
    </source>
</reference>
<organism evidence="2 3">
    <name type="scientific">Trichinella pseudospiralis</name>
    <name type="common">Parasitic roundworm</name>
    <dbReference type="NCBI Taxonomy" id="6337"/>
    <lineage>
        <taxon>Eukaryota</taxon>
        <taxon>Metazoa</taxon>
        <taxon>Ecdysozoa</taxon>
        <taxon>Nematoda</taxon>
        <taxon>Enoplea</taxon>
        <taxon>Dorylaimia</taxon>
        <taxon>Trichinellida</taxon>
        <taxon>Trichinellidae</taxon>
        <taxon>Trichinella</taxon>
    </lineage>
</organism>
<dbReference type="STRING" id="6337.A0A0V0YJ44"/>
<dbReference type="AlphaFoldDB" id="A0A0V0YJ44"/>
<dbReference type="Proteomes" id="UP000054815">
    <property type="component" value="Unassembled WGS sequence"/>
</dbReference>
<evidence type="ECO:0000259" key="1">
    <source>
        <dbReference type="Pfam" id="PF18701"/>
    </source>
</evidence>
<dbReference type="EMBL" id="JYDU01000009">
    <property type="protein sequence ID" value="KRY00357.1"/>
    <property type="molecule type" value="Genomic_DNA"/>
</dbReference>
<dbReference type="InterPro" id="IPR040676">
    <property type="entry name" value="DUF5641"/>
</dbReference>